<sequence>MLVENYVINLKSRPDRLEVFKQKNFKNFDRIKIFEAYDGKEVSRTALVEENFILEENTYQETALAVALSHVHLWKMCVETNQIITVIEDDVVLEDDFFKIQEDLIRINSDFDIMLFGFNADWPLEVSFGNGLPKSTILFEAQPEEFFKTKTYSTPKLEAFAGCCCYAITPRGAKIFLETILPLGGGYYPLRVFKAPYGGDFTKAEWCNSGVDVAMSMCLQNMIAKVCLPPIAIPANNWADSSFERKGHSVY</sequence>
<dbReference type="CDD" id="cd06532">
    <property type="entry name" value="Glyco_transf_25"/>
    <property type="match status" value="1"/>
</dbReference>
<dbReference type="AlphaFoldDB" id="A0A1Y3G5B8"/>
<dbReference type="EMBL" id="JOPG01000018">
    <property type="protein sequence ID" value="OUJ05639.1"/>
    <property type="molecule type" value="Genomic_DNA"/>
</dbReference>
<dbReference type="InterPro" id="IPR002654">
    <property type="entry name" value="Glyco_trans_25"/>
</dbReference>
<organism evidence="2 3">
    <name type="scientific">Acetobacter malorum</name>
    <dbReference type="NCBI Taxonomy" id="178901"/>
    <lineage>
        <taxon>Bacteria</taxon>
        <taxon>Pseudomonadati</taxon>
        <taxon>Pseudomonadota</taxon>
        <taxon>Alphaproteobacteria</taxon>
        <taxon>Acetobacterales</taxon>
        <taxon>Acetobacteraceae</taxon>
        <taxon>Acetobacter</taxon>
    </lineage>
</organism>
<comment type="caution">
    <text evidence="2">The sequence shown here is derived from an EMBL/GenBank/DDBJ whole genome shotgun (WGS) entry which is preliminary data.</text>
</comment>
<dbReference type="Proteomes" id="UP000242683">
    <property type="component" value="Unassembled WGS sequence"/>
</dbReference>
<name>A0A1Y3G5B8_9PROT</name>
<proteinExistence type="predicted"/>
<dbReference type="Pfam" id="PF01755">
    <property type="entry name" value="Glyco_transf_25"/>
    <property type="match status" value="1"/>
</dbReference>
<accession>A0A1Y3G5B8</accession>
<reference evidence="3" key="1">
    <citation type="submission" date="2014-06" db="EMBL/GenBank/DDBJ databases">
        <authorList>
            <person name="Winans N.J."/>
            <person name="Newell P.D."/>
            <person name="Douglas A.E."/>
        </authorList>
    </citation>
    <scope>NUCLEOTIDE SEQUENCE [LARGE SCALE GENOMIC DNA]</scope>
    <source>
        <strain evidence="3">DsW_057</strain>
    </source>
</reference>
<protein>
    <recommendedName>
        <fullName evidence="1">Glycosyl transferase family 25 domain-containing protein</fullName>
    </recommendedName>
</protein>
<evidence type="ECO:0000313" key="2">
    <source>
        <dbReference type="EMBL" id="OUJ05639.1"/>
    </source>
</evidence>
<gene>
    <name evidence="2" type="ORF">HK23_05040</name>
</gene>
<evidence type="ECO:0000259" key="1">
    <source>
        <dbReference type="Pfam" id="PF01755"/>
    </source>
</evidence>
<feature type="domain" description="Glycosyl transferase family 25" evidence="1">
    <location>
        <begin position="4"/>
        <end position="180"/>
    </location>
</feature>
<evidence type="ECO:0000313" key="3">
    <source>
        <dbReference type="Proteomes" id="UP000242683"/>
    </source>
</evidence>